<evidence type="ECO:0000256" key="1">
    <source>
        <dbReference type="ARBA" id="ARBA00004533"/>
    </source>
</evidence>
<reference evidence="7 8" key="1">
    <citation type="submission" date="2005-11" db="EMBL/GenBank/DDBJ databases">
        <title>The complete genome sequence of Lawsonia intracellularis: the causative agent of proliferative enteropathy.</title>
        <authorList>
            <person name="Kaur K."/>
            <person name="Zhang Q."/>
            <person name="Beckler D."/>
            <person name="Munir S."/>
            <person name="Li L."/>
            <person name="Kinsley K."/>
            <person name="Herron L."/>
            <person name="Peterson A."/>
            <person name="May B."/>
            <person name="Singh S."/>
            <person name="Gebhart C."/>
            <person name="Kapur V."/>
        </authorList>
    </citation>
    <scope>NUCLEOTIDE SEQUENCE [LARGE SCALE GENOMIC DNA]</scope>
    <source>
        <strain evidence="7 8">PHE/MN1-00</strain>
    </source>
</reference>
<keyword evidence="3" id="KW-0997">Cell inner membrane</keyword>
<evidence type="ECO:0000256" key="6">
    <source>
        <dbReference type="ARBA" id="ARBA00023315"/>
    </source>
</evidence>
<dbReference type="Pfam" id="PF03279">
    <property type="entry name" value="Lip_A_acyltrans"/>
    <property type="match status" value="1"/>
</dbReference>
<dbReference type="GO" id="GO:0016746">
    <property type="term" value="F:acyltransferase activity"/>
    <property type="evidence" value="ECO:0007669"/>
    <property type="project" value="UniProtKB-KW"/>
</dbReference>
<organism evidence="7 8">
    <name type="scientific">Lawsonia intracellularis (strain PHE/MN1-00)</name>
    <dbReference type="NCBI Taxonomy" id="363253"/>
    <lineage>
        <taxon>Bacteria</taxon>
        <taxon>Pseudomonadati</taxon>
        <taxon>Thermodesulfobacteriota</taxon>
        <taxon>Desulfovibrionia</taxon>
        <taxon>Desulfovibrionales</taxon>
        <taxon>Desulfovibrionaceae</taxon>
        <taxon>Lawsonia</taxon>
    </lineage>
</organism>
<keyword evidence="8" id="KW-1185">Reference proteome</keyword>
<keyword evidence="6 7" id="KW-0012">Acyltransferase</keyword>
<dbReference type="HOGENOM" id="CLU_049421_4_0_7"/>
<gene>
    <name evidence="7" type="primary">htrB</name>
    <name evidence="7" type="ordered locus">LI0871</name>
</gene>
<dbReference type="KEGG" id="lip:LI0871"/>
<dbReference type="Proteomes" id="UP000002430">
    <property type="component" value="Chromosome"/>
</dbReference>
<sequence length="294" mass="33225">MGDISTLTSLTYKYFPLLFHKLGLSKLRLIASILSTLSWWCLPFRRGLALRAIEKHLDVSLPTAKRLAKESFTENFLSFLESMLIPSFGFECSSLIMAQGDLLKKIQMLQRPIVATTAHLGAWELLAGLLGDFSTVTPSAVVVRNYKNTFIHEITTKLRSSRGAIVLGHRQATRSILRILHKNGTVAFLVDHNTSQKEAIFLPFLGELAAINIGPALLAIRSKALVLPLFLVRENNKYIFWVDDPLDTCLLKGNNTEKVETVASFYTEAVEKAILRTPNQWFWMHNRWKTRPSI</sequence>
<dbReference type="CDD" id="cd07984">
    <property type="entry name" value="LPLAT_LABLAT-like"/>
    <property type="match status" value="1"/>
</dbReference>
<name>Q1MQ02_LAWIP</name>
<dbReference type="PANTHER" id="PTHR30606:SF10">
    <property type="entry name" value="PHOSPHATIDYLINOSITOL MANNOSIDE ACYLTRANSFERASE"/>
    <property type="match status" value="1"/>
</dbReference>
<protein>
    <submittedName>
        <fullName evidence="7">Acyltransferase, HtrB/MsbB family</fullName>
    </submittedName>
</protein>
<dbReference type="OrthoDB" id="9803456at2"/>
<evidence type="ECO:0000256" key="2">
    <source>
        <dbReference type="ARBA" id="ARBA00022475"/>
    </source>
</evidence>
<dbReference type="EMBL" id="AM180252">
    <property type="protein sequence ID" value="CAJ54925.1"/>
    <property type="molecule type" value="Genomic_DNA"/>
</dbReference>
<dbReference type="PANTHER" id="PTHR30606">
    <property type="entry name" value="LIPID A BIOSYNTHESIS LAUROYL ACYLTRANSFERASE"/>
    <property type="match status" value="1"/>
</dbReference>
<dbReference type="GO" id="GO:0009247">
    <property type="term" value="P:glycolipid biosynthetic process"/>
    <property type="evidence" value="ECO:0007669"/>
    <property type="project" value="UniProtKB-ARBA"/>
</dbReference>
<dbReference type="eggNOG" id="COG1560">
    <property type="taxonomic scope" value="Bacteria"/>
</dbReference>
<keyword evidence="4" id="KW-0808">Transferase</keyword>
<dbReference type="AlphaFoldDB" id="Q1MQ02"/>
<evidence type="ECO:0000256" key="4">
    <source>
        <dbReference type="ARBA" id="ARBA00022679"/>
    </source>
</evidence>
<evidence type="ECO:0000313" key="8">
    <source>
        <dbReference type="Proteomes" id="UP000002430"/>
    </source>
</evidence>
<proteinExistence type="predicted"/>
<dbReference type="STRING" id="363253.LI0871"/>
<keyword evidence="5" id="KW-0472">Membrane</keyword>
<accession>Q1MQ02</accession>
<evidence type="ECO:0000256" key="3">
    <source>
        <dbReference type="ARBA" id="ARBA00022519"/>
    </source>
</evidence>
<dbReference type="InterPro" id="IPR004960">
    <property type="entry name" value="LipA_acyltrans"/>
</dbReference>
<evidence type="ECO:0000313" key="7">
    <source>
        <dbReference type="EMBL" id="CAJ54925.1"/>
    </source>
</evidence>
<evidence type="ECO:0000256" key="5">
    <source>
        <dbReference type="ARBA" id="ARBA00023136"/>
    </source>
</evidence>
<keyword evidence="2" id="KW-1003">Cell membrane</keyword>
<dbReference type="RefSeq" id="WP_011526954.1">
    <property type="nucleotide sequence ID" value="NC_008011.1"/>
</dbReference>
<comment type="subcellular location">
    <subcellularLocation>
        <location evidence="1">Cell inner membrane</location>
    </subcellularLocation>
</comment>
<dbReference type="GO" id="GO:0005886">
    <property type="term" value="C:plasma membrane"/>
    <property type="evidence" value="ECO:0007669"/>
    <property type="project" value="UniProtKB-SubCell"/>
</dbReference>